<dbReference type="PROSITE" id="PS52016">
    <property type="entry name" value="TONB_DEPENDENT_REC_3"/>
    <property type="match status" value="1"/>
</dbReference>
<dbReference type="Gene3D" id="2.40.170.20">
    <property type="entry name" value="TonB-dependent receptor, beta-barrel domain"/>
    <property type="match status" value="1"/>
</dbReference>
<keyword evidence="2 12" id="KW-0813">Transport</keyword>
<keyword evidence="18" id="KW-0675">Receptor</keyword>
<proteinExistence type="inferred from homology"/>
<evidence type="ECO:0000256" key="4">
    <source>
        <dbReference type="ARBA" id="ARBA00022496"/>
    </source>
</evidence>
<evidence type="ECO:0000256" key="2">
    <source>
        <dbReference type="ARBA" id="ARBA00022448"/>
    </source>
</evidence>
<dbReference type="KEGG" id="pez:HWQ56_18170"/>
<accession>A0A7D5D8W1</accession>
<evidence type="ECO:0000256" key="11">
    <source>
        <dbReference type="ARBA" id="ARBA00023237"/>
    </source>
</evidence>
<dbReference type="GO" id="GO:0009279">
    <property type="term" value="C:cell outer membrane"/>
    <property type="evidence" value="ECO:0007669"/>
    <property type="project" value="UniProtKB-SubCell"/>
</dbReference>
<protein>
    <submittedName>
        <fullName evidence="18">TonB-dependent receptor</fullName>
    </submittedName>
</protein>
<keyword evidence="10 12" id="KW-0472">Membrane</keyword>
<evidence type="ECO:0000256" key="7">
    <source>
        <dbReference type="ARBA" id="ARBA00023004"/>
    </source>
</evidence>
<sequence length="775" mass="85742">MTLPSRKFLPWPTRQAPRLLGGLLLGSLFADPAWAADDNTTEPRLDKVEVVGARVTEASAAIGEDKISNTLAISHQALLSAPAGTSGLKMLENLPGFNVQVNDALGLYEFGNSVFVRAFNLQQIGFSIDGVPLGRTDQFGGSPIYRYVDNENTERVTASTGAGDVSQAGYASLGPYVDYQTSNPTPTPGANVSYTLGSDSLRRSFVKLQSGEYQGLSAYVSRSKIDGDLWRGPGTIDREHIEAKVRYRFGDHNEVWLRSVYNSFYDYDSPSITLAQYHGTANDPFGRSGRDFAYLGSVPTLAETVPGVRYSNPNYNQYYKQAVNQRRDTLTSLGGTFEISPDLTNYTTLYYEAKKGFGVSPESYATSLALHNAESNVAGLYEPNGVQYGLSSLSGHRFGGLTGLRWNVGQHEIDTGLWAETDVFNRQQARYNLTDGSPDGEPLLDEPVHLQGDFTSTRNSLQFHVKDTWSLLDERLRLQYGFKSLNLDYRIEGYRNAGDYINERQPRLSTEWNDAFLPQVGLVYNLTGDSQVFASYSENMALPRGADDIYRAGSPSVPAPEAERSKNYEVGYRLNHPTFNAAWALYRTDFDNRLQSFASPVPGSSQVETYYQNVGKVVAYGSELSGQWKPPVLGSKVVFNGSATYNKSTFKNDAAGLSLRGNDVPDSPRWMAQAGVTYELAPWALLNFTGRFTGERYSNFTNTESVPGYTVYSAYLDLGGQQVHYGPLKNVKLRFNLDNLFDKDYLGYIYTTSDGAASYRPGSPRTFQTTLSMEF</sequence>
<feature type="domain" description="TonB-dependent receptor plug" evidence="17">
    <location>
        <begin position="73"/>
        <end position="165"/>
    </location>
</feature>
<dbReference type="AlphaFoldDB" id="A0A7D5D8W1"/>
<dbReference type="InterPro" id="IPR036942">
    <property type="entry name" value="Beta-barrel_TonB_sf"/>
</dbReference>
<evidence type="ECO:0000313" key="18">
    <source>
        <dbReference type="EMBL" id="QKZ05616.1"/>
    </source>
</evidence>
<comment type="similarity">
    <text evidence="12 14">Belongs to the TonB-dependent receptor family.</text>
</comment>
<keyword evidence="11 12" id="KW-0998">Cell outer membrane</keyword>
<feature type="domain" description="TonB-dependent receptor-like beta-barrel" evidence="16">
    <location>
        <begin position="284"/>
        <end position="740"/>
    </location>
</feature>
<dbReference type="SUPFAM" id="SSF56935">
    <property type="entry name" value="Porins"/>
    <property type="match status" value="1"/>
</dbReference>
<feature type="chain" id="PRO_5028944972" evidence="15">
    <location>
        <begin position="36"/>
        <end position="775"/>
    </location>
</feature>
<dbReference type="Proteomes" id="UP000509568">
    <property type="component" value="Chromosome"/>
</dbReference>
<evidence type="ECO:0000256" key="14">
    <source>
        <dbReference type="RuleBase" id="RU003357"/>
    </source>
</evidence>
<keyword evidence="5 12" id="KW-0812">Transmembrane</keyword>
<evidence type="ECO:0000256" key="13">
    <source>
        <dbReference type="PROSITE-ProRule" id="PRU10144"/>
    </source>
</evidence>
<comment type="subcellular location">
    <subcellularLocation>
        <location evidence="1 12">Cell outer membrane</location>
        <topology evidence="1 12">Multi-pass membrane protein</topology>
    </subcellularLocation>
</comment>
<evidence type="ECO:0000256" key="5">
    <source>
        <dbReference type="ARBA" id="ARBA00022692"/>
    </source>
</evidence>
<dbReference type="Gene3D" id="2.170.130.10">
    <property type="entry name" value="TonB-dependent receptor, plug domain"/>
    <property type="match status" value="1"/>
</dbReference>
<keyword evidence="19" id="KW-1185">Reference proteome</keyword>
<dbReference type="RefSeq" id="WP_158155502.1">
    <property type="nucleotide sequence ID" value="NZ_CP056030.1"/>
</dbReference>
<dbReference type="GO" id="GO:0015344">
    <property type="term" value="F:siderophore uptake transmembrane transporter activity"/>
    <property type="evidence" value="ECO:0007669"/>
    <property type="project" value="TreeGrafter"/>
</dbReference>
<dbReference type="InterPro" id="IPR037066">
    <property type="entry name" value="Plug_dom_sf"/>
</dbReference>
<dbReference type="InterPro" id="IPR012910">
    <property type="entry name" value="Plug_dom"/>
</dbReference>
<dbReference type="InterPro" id="IPR039426">
    <property type="entry name" value="TonB-dep_rcpt-like"/>
</dbReference>
<evidence type="ECO:0000256" key="10">
    <source>
        <dbReference type="ARBA" id="ARBA00023136"/>
    </source>
</evidence>
<evidence type="ECO:0000259" key="17">
    <source>
        <dbReference type="Pfam" id="PF07715"/>
    </source>
</evidence>
<dbReference type="EMBL" id="CP056030">
    <property type="protein sequence ID" value="QKZ05616.1"/>
    <property type="molecule type" value="Genomic_DNA"/>
</dbReference>
<dbReference type="Pfam" id="PF00593">
    <property type="entry name" value="TonB_dep_Rec_b-barrel"/>
    <property type="match status" value="1"/>
</dbReference>
<evidence type="ECO:0000256" key="12">
    <source>
        <dbReference type="PROSITE-ProRule" id="PRU01360"/>
    </source>
</evidence>
<keyword evidence="9 14" id="KW-0798">TonB box</keyword>
<evidence type="ECO:0000259" key="16">
    <source>
        <dbReference type="Pfam" id="PF00593"/>
    </source>
</evidence>
<evidence type="ECO:0000256" key="3">
    <source>
        <dbReference type="ARBA" id="ARBA00022452"/>
    </source>
</evidence>
<gene>
    <name evidence="18" type="ORF">HWQ56_18170</name>
</gene>
<dbReference type="InterPro" id="IPR010917">
    <property type="entry name" value="TonB_rcpt_CS"/>
</dbReference>
<keyword evidence="3 12" id="KW-1134">Transmembrane beta strand</keyword>
<reference evidence="18 19" key="1">
    <citation type="submission" date="2020-06" db="EMBL/GenBank/DDBJ databases">
        <title>Pseudomonas eucalypticola sp. nov., an endophyte of Eucalyptus dunnii leaves with biocontrol ability of eucalyptus leaf blight.</title>
        <authorList>
            <person name="Liu Y."/>
            <person name="Song Z."/>
            <person name="Zeng H."/>
            <person name="Lu M."/>
            <person name="Wang X."/>
            <person name="Lian X."/>
            <person name="Zhang Q."/>
        </authorList>
    </citation>
    <scope>NUCLEOTIDE SEQUENCE [LARGE SCALE GENOMIC DNA]</scope>
    <source>
        <strain evidence="18 19">NP-1</strain>
    </source>
</reference>
<dbReference type="PANTHER" id="PTHR32552:SF89">
    <property type="entry name" value="CATECHOLATE SIDEROPHORE RECEPTOR FIU"/>
    <property type="match status" value="1"/>
</dbReference>
<keyword evidence="4" id="KW-0410">Iron transport</keyword>
<dbReference type="Pfam" id="PF07715">
    <property type="entry name" value="Plug"/>
    <property type="match status" value="1"/>
</dbReference>
<organism evidence="18 19">
    <name type="scientific">Pseudomonas eucalypticola</name>
    <dbReference type="NCBI Taxonomy" id="2599595"/>
    <lineage>
        <taxon>Bacteria</taxon>
        <taxon>Pseudomonadati</taxon>
        <taxon>Pseudomonadota</taxon>
        <taxon>Gammaproteobacteria</taxon>
        <taxon>Pseudomonadales</taxon>
        <taxon>Pseudomonadaceae</taxon>
        <taxon>Pseudomonas</taxon>
    </lineage>
</organism>
<keyword evidence="7" id="KW-0408">Iron</keyword>
<evidence type="ECO:0000256" key="1">
    <source>
        <dbReference type="ARBA" id="ARBA00004571"/>
    </source>
</evidence>
<name>A0A7D5D8W1_9PSED</name>
<dbReference type="PANTHER" id="PTHR32552">
    <property type="entry name" value="FERRICHROME IRON RECEPTOR-RELATED"/>
    <property type="match status" value="1"/>
</dbReference>
<feature type="short sequence motif" description="TonB C-terminal box" evidence="13">
    <location>
        <begin position="758"/>
        <end position="775"/>
    </location>
</feature>
<keyword evidence="6 15" id="KW-0732">Signal</keyword>
<evidence type="ECO:0000256" key="15">
    <source>
        <dbReference type="SAM" id="SignalP"/>
    </source>
</evidence>
<evidence type="ECO:0000256" key="9">
    <source>
        <dbReference type="ARBA" id="ARBA00023077"/>
    </source>
</evidence>
<dbReference type="PROSITE" id="PS01156">
    <property type="entry name" value="TONB_DEPENDENT_REC_2"/>
    <property type="match status" value="1"/>
</dbReference>
<keyword evidence="8" id="KW-0406">Ion transport</keyword>
<evidence type="ECO:0000256" key="8">
    <source>
        <dbReference type="ARBA" id="ARBA00023065"/>
    </source>
</evidence>
<evidence type="ECO:0000256" key="6">
    <source>
        <dbReference type="ARBA" id="ARBA00022729"/>
    </source>
</evidence>
<dbReference type="InterPro" id="IPR000531">
    <property type="entry name" value="Beta-barrel_TonB"/>
</dbReference>
<evidence type="ECO:0000313" key="19">
    <source>
        <dbReference type="Proteomes" id="UP000509568"/>
    </source>
</evidence>
<feature type="signal peptide" evidence="15">
    <location>
        <begin position="1"/>
        <end position="35"/>
    </location>
</feature>